<dbReference type="InterPro" id="IPR003587">
    <property type="entry name" value="Hint_dom_N"/>
</dbReference>
<dbReference type="NCBIfam" id="TIGR01443">
    <property type="entry name" value="intein_Cterm"/>
    <property type="match status" value="1"/>
</dbReference>
<dbReference type="InterPro" id="IPR036844">
    <property type="entry name" value="Hint_dom_sf"/>
</dbReference>
<dbReference type="CDD" id="cd00081">
    <property type="entry name" value="Hint"/>
    <property type="match status" value="1"/>
</dbReference>
<dbReference type="SUPFAM" id="SSF51294">
    <property type="entry name" value="Hedgehog/intein (Hint) domain"/>
    <property type="match status" value="1"/>
</dbReference>
<evidence type="ECO:0000259" key="2">
    <source>
        <dbReference type="SMART" id="SM00306"/>
    </source>
</evidence>
<organism evidence="3 4">
    <name type="scientific">Streptomyces doebereineriae</name>
    <dbReference type="NCBI Taxonomy" id="3075528"/>
    <lineage>
        <taxon>Bacteria</taxon>
        <taxon>Bacillati</taxon>
        <taxon>Actinomycetota</taxon>
        <taxon>Actinomycetes</taxon>
        <taxon>Kitasatosporales</taxon>
        <taxon>Streptomycetaceae</taxon>
        <taxon>Streptomyces</taxon>
    </lineage>
</organism>
<reference evidence="4" key="1">
    <citation type="submission" date="2023-07" db="EMBL/GenBank/DDBJ databases">
        <title>30 novel species of actinomycetes from the DSMZ collection.</title>
        <authorList>
            <person name="Nouioui I."/>
        </authorList>
    </citation>
    <scope>NUCLEOTIDE SEQUENCE [LARGE SCALE GENOMIC DNA]</scope>
    <source>
        <strain evidence="4">DSM 41640</strain>
    </source>
</reference>
<protein>
    <submittedName>
        <fullName evidence="3">Polymorphic toxin-type HINT domain-containing protein</fullName>
    </submittedName>
</protein>
<keyword evidence="4" id="KW-1185">Reference proteome</keyword>
<proteinExistence type="predicted"/>
<dbReference type="InterPro" id="IPR030934">
    <property type="entry name" value="Intein_C"/>
</dbReference>
<accession>A0ABU2VID0</accession>
<dbReference type="Pfam" id="PF07591">
    <property type="entry name" value="PT-HINT"/>
    <property type="match status" value="1"/>
</dbReference>
<dbReference type="EMBL" id="JAVREZ010000015">
    <property type="protein sequence ID" value="MDT0485312.1"/>
    <property type="molecule type" value="Genomic_DNA"/>
</dbReference>
<dbReference type="SMART" id="SM00306">
    <property type="entry name" value="HintN"/>
    <property type="match status" value="1"/>
</dbReference>
<dbReference type="PROSITE" id="PS50818">
    <property type="entry name" value="INTEIN_C_TER"/>
    <property type="match status" value="1"/>
</dbReference>
<feature type="region of interest" description="Disordered" evidence="1">
    <location>
        <begin position="289"/>
        <end position="309"/>
    </location>
</feature>
<dbReference type="Gene3D" id="2.170.16.10">
    <property type="entry name" value="Hedgehog/Intein (Hint) domain"/>
    <property type="match status" value="1"/>
</dbReference>
<evidence type="ECO:0000313" key="3">
    <source>
        <dbReference type="EMBL" id="MDT0485312.1"/>
    </source>
</evidence>
<feature type="domain" description="Hint" evidence="2">
    <location>
        <begin position="50"/>
        <end position="155"/>
    </location>
</feature>
<name>A0ABU2VID0_9ACTN</name>
<evidence type="ECO:0000313" key="4">
    <source>
        <dbReference type="Proteomes" id="UP001183824"/>
    </source>
</evidence>
<comment type="caution">
    <text evidence="3">The sequence shown here is derived from an EMBL/GenBank/DDBJ whole genome shotgun (WGS) entry which is preliminary data.</text>
</comment>
<gene>
    <name evidence="3" type="ORF">RNB18_34910</name>
</gene>
<sequence length="341" mass="36332">MDGGLDWLTQRLSGRKVNWGQVGQAAAIGCLSGMLGAGLGAKAGTRATNCNSFTADTPVVMADGTRKPIQDVQIGDSVLATDPETGDTGPRKVTTLITGSGDKQLVDLTVDTDGTAGAKTATINATDDHPFWVPDLHQWIDAGDLTAGQWLRTSAGTWVQITALDHRTQPASVYNLTVDDLHTYYIAAGSQDLLVHNSTCLLGTSRDIKRHIAKPPGDFDADFLNIPAMRGPGRWNWTRNKRFIDEALASGKPIHLVTDPTKPLYTKGNVYQRELKYLQDKGYGWRTVDGLGGRQNPPLAGPTTARTRGTHGSISKIVLRGSTGCLRGCSSSPGAVGAGRD</sequence>
<evidence type="ECO:0000256" key="1">
    <source>
        <dbReference type="SAM" id="MobiDB-lite"/>
    </source>
</evidence>
<dbReference type="RefSeq" id="WP_311718095.1">
    <property type="nucleotide sequence ID" value="NZ_JAVREZ010000015.1"/>
</dbReference>
<dbReference type="Proteomes" id="UP001183824">
    <property type="component" value="Unassembled WGS sequence"/>
</dbReference>